<proteinExistence type="inferred from homology"/>
<dbReference type="AlphaFoldDB" id="A0A669BQB2"/>
<comment type="similarity">
    <text evidence="1">Belongs to the cornifelin family.</text>
</comment>
<accession>A0A669BQB2</accession>
<dbReference type="InterPro" id="IPR006461">
    <property type="entry name" value="PLAC_motif_containing"/>
</dbReference>
<evidence type="ECO:0008006" key="4">
    <source>
        <dbReference type="Google" id="ProtNLM"/>
    </source>
</evidence>
<dbReference type="PANTHER" id="PTHR15907">
    <property type="entry name" value="DUF614 FAMILY PROTEIN-RELATED"/>
    <property type="match status" value="1"/>
</dbReference>
<name>A0A669BQB2_ORENI</name>
<organism evidence="2 3">
    <name type="scientific">Oreochromis niloticus</name>
    <name type="common">Nile tilapia</name>
    <name type="synonym">Tilapia nilotica</name>
    <dbReference type="NCBI Taxonomy" id="8128"/>
    <lineage>
        <taxon>Eukaryota</taxon>
        <taxon>Metazoa</taxon>
        <taxon>Chordata</taxon>
        <taxon>Craniata</taxon>
        <taxon>Vertebrata</taxon>
        <taxon>Euteleostomi</taxon>
        <taxon>Actinopterygii</taxon>
        <taxon>Neopterygii</taxon>
        <taxon>Teleostei</taxon>
        <taxon>Neoteleostei</taxon>
        <taxon>Acanthomorphata</taxon>
        <taxon>Ovalentaria</taxon>
        <taxon>Cichlomorphae</taxon>
        <taxon>Cichliformes</taxon>
        <taxon>Cichlidae</taxon>
        <taxon>African cichlids</taxon>
        <taxon>Pseudocrenilabrinae</taxon>
        <taxon>Oreochromini</taxon>
        <taxon>Oreochromis</taxon>
    </lineage>
</organism>
<evidence type="ECO:0000256" key="1">
    <source>
        <dbReference type="ARBA" id="ARBA00009024"/>
    </source>
</evidence>
<dbReference type="Ensembl" id="ENSONIT00000071832.1">
    <property type="protein sequence ID" value="ENSONIP00000036740.1"/>
    <property type="gene ID" value="ENSONIG00000033784.1"/>
</dbReference>
<dbReference type="InParanoid" id="A0A669BQB2"/>
<dbReference type="Pfam" id="PF04749">
    <property type="entry name" value="PLAC8"/>
    <property type="match status" value="1"/>
</dbReference>
<protein>
    <recommendedName>
        <fullName evidence="4">Plac8 onzin related protein 2</fullName>
    </recommendedName>
</protein>
<evidence type="ECO:0000313" key="3">
    <source>
        <dbReference type="Proteomes" id="UP000005207"/>
    </source>
</evidence>
<sequence length="188" mass="20973">MGSDVTWLNESNYLVSVAEVQHTMAEKPLTDWDSGLLDCFEDASTCCYGFWCGPCLACTVAGRFGENSCLPLCDICCFITSRYFCVPIFPPPAVLSVRAAMRNRYGIKGSLCKDIAISSCCCTCSWCQMHRELKHRVSGRVWSRFLVHPLGWSWPAHHLLPISGPPSRGFLSQHCLPLLASSSCYHPW</sequence>
<keyword evidence="3" id="KW-1185">Reference proteome</keyword>
<reference evidence="2" key="2">
    <citation type="submission" date="2025-08" db="UniProtKB">
        <authorList>
            <consortium name="Ensembl"/>
        </authorList>
    </citation>
    <scope>IDENTIFICATION</scope>
</reference>
<evidence type="ECO:0000313" key="2">
    <source>
        <dbReference type="Ensembl" id="ENSONIP00000036740.1"/>
    </source>
</evidence>
<reference evidence="2" key="3">
    <citation type="submission" date="2025-09" db="UniProtKB">
        <authorList>
            <consortium name="Ensembl"/>
        </authorList>
    </citation>
    <scope>IDENTIFICATION</scope>
</reference>
<dbReference type="GeneTree" id="ENSGT00940000163701"/>
<dbReference type="Proteomes" id="UP000005207">
    <property type="component" value="Linkage group LG17"/>
</dbReference>
<reference evidence="3" key="1">
    <citation type="submission" date="2012-01" db="EMBL/GenBank/DDBJ databases">
        <title>The Genome Sequence of Oreochromis niloticus (Nile Tilapia).</title>
        <authorList>
            <consortium name="Broad Institute Genome Assembly Team"/>
            <consortium name="Broad Institute Sequencing Platform"/>
            <person name="Di Palma F."/>
            <person name="Johnson J."/>
            <person name="Lander E.S."/>
            <person name="Lindblad-Toh K."/>
        </authorList>
    </citation>
    <scope>NUCLEOTIDE SEQUENCE [LARGE SCALE GENOMIC DNA]</scope>
</reference>
<dbReference type="NCBIfam" id="TIGR01571">
    <property type="entry name" value="A_thal_Cys_rich"/>
    <property type="match status" value="1"/>
</dbReference>